<proteinExistence type="predicted"/>
<organism evidence="1 2">
    <name type="scientific">Bacillus pretiosus</name>
    <dbReference type="NCBI Taxonomy" id="2983392"/>
    <lineage>
        <taxon>Bacteria</taxon>
        <taxon>Bacillati</taxon>
        <taxon>Bacillota</taxon>
        <taxon>Bacilli</taxon>
        <taxon>Bacillales</taxon>
        <taxon>Bacillaceae</taxon>
        <taxon>Bacillus</taxon>
    </lineage>
</organism>
<dbReference type="Proteomes" id="UP001060566">
    <property type="component" value="Unassembled WGS sequence"/>
</dbReference>
<reference evidence="1" key="1">
    <citation type="submission" date="2022-10" db="EMBL/GenBank/DDBJ databases">
        <title>De novo draft assembly of the Pseudomonas pretiosus genome isolated from the plants rhizorohere.</title>
        <authorList>
            <person name="Robas M."/>
            <person name="Fernandez V.M."/>
            <person name="Provanza A."/>
            <person name="Jimenez P.A."/>
        </authorList>
    </citation>
    <scope>NUCLEOTIDE SEQUENCE</scope>
    <source>
        <strain evidence="1">SAICEU11T</strain>
    </source>
</reference>
<evidence type="ECO:0000313" key="2">
    <source>
        <dbReference type="Proteomes" id="UP001060566"/>
    </source>
</evidence>
<name>A0ABT3ENB0_9BACI</name>
<accession>A0ABT3ENB0</accession>
<protein>
    <submittedName>
        <fullName evidence="1">Uncharacterized protein</fullName>
    </submittedName>
</protein>
<evidence type="ECO:0000313" key="1">
    <source>
        <dbReference type="EMBL" id="MCW1238283.1"/>
    </source>
</evidence>
<comment type="caution">
    <text evidence="1">The sequence shown here is derived from an EMBL/GenBank/DDBJ whole genome shotgun (WGS) entry which is preliminary data.</text>
</comment>
<dbReference type="EMBL" id="JAOXJG010000002">
    <property type="protein sequence ID" value="MCW1238283.1"/>
    <property type="molecule type" value="Genomic_DNA"/>
</dbReference>
<sequence length="31" mass="3575">MLDPDNYYLEHYSKNRSEGASLGQSYLPPDN</sequence>
<keyword evidence="2" id="KW-1185">Reference proteome</keyword>
<gene>
    <name evidence="1" type="ORF">NGM45_04145</name>
</gene>